<keyword evidence="2" id="KW-0479">Metal-binding</keyword>
<evidence type="ECO:0000313" key="6">
    <source>
        <dbReference type="EMBL" id="GAX01285.1"/>
    </source>
</evidence>
<sequence>MFKFNIVNGPAQITILPAQASETSLVTHNYVGVAYVNYDATKRITAVKLHLINTLLTKYAYTTTQRVNVAEHELGHAMGLAHNPIKQSVMYKTTRYVSIQPVDVVNVQYLYSLPPAQYFMTTTVTATTTNTNTDIASDALFKTGFNRQTKEAVLVLSGQY</sequence>
<dbReference type="EMBL" id="BCMG01000006">
    <property type="protein sequence ID" value="GAX01285.1"/>
    <property type="molecule type" value="Genomic_DNA"/>
</dbReference>
<dbReference type="Gene3D" id="3.40.390.10">
    <property type="entry name" value="Collagenase (Catalytic Domain)"/>
    <property type="match status" value="1"/>
</dbReference>
<proteinExistence type="predicted"/>
<keyword evidence="7" id="KW-1185">Reference proteome</keyword>
<dbReference type="SUPFAM" id="SSF55486">
    <property type="entry name" value="Metalloproteases ('zincins'), catalytic domain"/>
    <property type="match status" value="1"/>
</dbReference>
<reference evidence="6 7" key="1">
    <citation type="submission" date="2015-11" db="EMBL/GenBank/DDBJ databases">
        <title>Draft genome sequences of new species of the genus Lactobacillus isolated from orchardgrass silage.</title>
        <authorList>
            <person name="Tohno M."/>
            <person name="Tanizawa Y."/>
            <person name="Arita M."/>
        </authorList>
    </citation>
    <scope>NUCLEOTIDE SEQUENCE [LARGE SCALE GENOMIC DNA]</scope>
    <source>
        <strain evidence="6 7">IWT126</strain>
    </source>
</reference>
<feature type="domain" description="Peptidase M10 metallopeptidase" evidence="5">
    <location>
        <begin position="61"/>
        <end position="111"/>
    </location>
</feature>
<accession>A0A1Z5IHN7</accession>
<dbReference type="STRING" id="1302250.GCA_001313225_00901"/>
<evidence type="ECO:0000313" key="7">
    <source>
        <dbReference type="Proteomes" id="UP000198402"/>
    </source>
</evidence>
<comment type="caution">
    <text evidence="6">The sequence shown here is derived from an EMBL/GenBank/DDBJ whole genome shotgun (WGS) entry which is preliminary data.</text>
</comment>
<keyword evidence="1" id="KW-0645">Protease</keyword>
<dbReference type="InterPro" id="IPR001818">
    <property type="entry name" value="Pept_M10_metallopeptidase"/>
</dbReference>
<evidence type="ECO:0000256" key="4">
    <source>
        <dbReference type="ARBA" id="ARBA00022833"/>
    </source>
</evidence>
<keyword evidence="4" id="KW-0862">Zinc</keyword>
<dbReference type="GO" id="GO:0031012">
    <property type="term" value="C:extracellular matrix"/>
    <property type="evidence" value="ECO:0007669"/>
    <property type="project" value="InterPro"/>
</dbReference>
<dbReference type="GO" id="GO:0008270">
    <property type="term" value="F:zinc ion binding"/>
    <property type="evidence" value="ECO:0007669"/>
    <property type="project" value="InterPro"/>
</dbReference>
<evidence type="ECO:0000259" key="5">
    <source>
        <dbReference type="Pfam" id="PF00413"/>
    </source>
</evidence>
<dbReference type="GO" id="GO:0004222">
    <property type="term" value="F:metalloendopeptidase activity"/>
    <property type="evidence" value="ECO:0007669"/>
    <property type="project" value="InterPro"/>
</dbReference>
<gene>
    <name evidence="6" type="ORF">IWT126_01311</name>
</gene>
<protein>
    <submittedName>
        <fullName evidence="6">Peptidase M10</fullName>
    </submittedName>
</protein>
<dbReference type="Pfam" id="PF00413">
    <property type="entry name" value="Peptidase_M10"/>
    <property type="match status" value="1"/>
</dbReference>
<dbReference type="GO" id="GO:0006508">
    <property type="term" value="P:proteolysis"/>
    <property type="evidence" value="ECO:0007669"/>
    <property type="project" value="UniProtKB-KW"/>
</dbReference>
<dbReference type="InterPro" id="IPR024079">
    <property type="entry name" value="MetalloPept_cat_dom_sf"/>
</dbReference>
<name>A0A1Z5IHN7_9LACO</name>
<dbReference type="Proteomes" id="UP000198402">
    <property type="component" value="Unassembled WGS sequence"/>
</dbReference>
<evidence type="ECO:0000256" key="3">
    <source>
        <dbReference type="ARBA" id="ARBA00022801"/>
    </source>
</evidence>
<keyword evidence="3" id="KW-0378">Hydrolase</keyword>
<evidence type="ECO:0000256" key="1">
    <source>
        <dbReference type="ARBA" id="ARBA00022670"/>
    </source>
</evidence>
<dbReference type="OrthoDB" id="2148705at2"/>
<organism evidence="6 7">
    <name type="scientific">Secundilactobacillus silagei JCM 19001</name>
    <dbReference type="NCBI Taxonomy" id="1302250"/>
    <lineage>
        <taxon>Bacteria</taxon>
        <taxon>Bacillati</taxon>
        <taxon>Bacillota</taxon>
        <taxon>Bacilli</taxon>
        <taxon>Lactobacillales</taxon>
        <taxon>Lactobacillaceae</taxon>
        <taxon>Secundilactobacillus</taxon>
    </lineage>
</organism>
<dbReference type="AlphaFoldDB" id="A0A1Z5IHN7"/>
<evidence type="ECO:0000256" key="2">
    <source>
        <dbReference type="ARBA" id="ARBA00022723"/>
    </source>
</evidence>